<dbReference type="RefSeq" id="WP_123279811.1">
    <property type="nucleotide sequence ID" value="NZ_JALRGU010000276.1"/>
</dbReference>
<proteinExistence type="predicted"/>
<keyword evidence="2" id="KW-1185">Reference proteome</keyword>
<sequence length="298" mass="35423">MQESILKFNYLKKICNDINKISLELSNEEISFYREISVHVKFSDPELCFHTLISWSYILYHEYSAKNIEFIKKKILANNITITEQSIKSKQLIHSFRTIYQHQMDFDNKQSDNDKINLCNAWFEEILNKSAPNNSEDWIICVNQLLDYLTELILSIYSFLLSLKENEHLDIIMDEWKKIISRNYSDYEYEKVLHLVLDNLGLNGYFDTRLLVKKHSSAWSKDILILPDGFDFTKHAYKIIERFLLNKEIIPIDGNDIKSIGVQNGKEIFNLLERAKEIFYNEPCNKPELLNRLREYIK</sequence>
<protein>
    <submittedName>
        <fullName evidence="1">Uncharacterized protein</fullName>
    </submittedName>
</protein>
<comment type="caution">
    <text evidence="1">The sequence shown here is derived from an EMBL/GenBank/DDBJ whole genome shotgun (WGS) entry which is preliminary data.</text>
</comment>
<evidence type="ECO:0000313" key="2">
    <source>
        <dbReference type="Proteomes" id="UP000281899"/>
    </source>
</evidence>
<evidence type="ECO:0000313" key="1">
    <source>
        <dbReference type="EMBL" id="ROH87518.1"/>
    </source>
</evidence>
<name>A0ABX9X3G7_9FLAO</name>
<dbReference type="GeneID" id="301715179"/>
<dbReference type="EMBL" id="RJTW01000011">
    <property type="protein sequence ID" value="ROH87518.1"/>
    <property type="molecule type" value="Genomic_DNA"/>
</dbReference>
<accession>A0ABX9X3G7</accession>
<reference evidence="1 2" key="1">
    <citation type="submission" date="2018-11" db="EMBL/GenBank/DDBJ databases">
        <title>Proposal to divide the Flavobacteriaceae and reorganize its genera based on Amino Acid Identity values calculated from whole genome sequences.</title>
        <authorList>
            <person name="Nicholson A.C."/>
            <person name="Gulvik C.A."/>
            <person name="Whitney A.M."/>
            <person name="Humrighouse B.W."/>
            <person name="Bell M."/>
            <person name="Holmes B."/>
            <person name="Steigerwalt A."/>
            <person name="Villarma A."/>
            <person name="Sheth M."/>
            <person name="Batra D."/>
            <person name="Pryor J."/>
            <person name="Bernardet J.-F."/>
            <person name="Hugo C."/>
            <person name="Kampfer P."/>
            <person name="Newman J."/>
            <person name="Mcquiston J.R."/>
        </authorList>
    </citation>
    <scope>NUCLEOTIDE SEQUENCE [LARGE SCALE GENOMIC DNA]</scope>
    <source>
        <strain evidence="1 2">G0235</strain>
    </source>
</reference>
<gene>
    <name evidence="1" type="ORF">EGI15_21090</name>
</gene>
<organism evidence="1 2">
    <name type="scientific">Chryseobacterium cucumeris</name>
    <dbReference type="NCBI Taxonomy" id="1813611"/>
    <lineage>
        <taxon>Bacteria</taxon>
        <taxon>Pseudomonadati</taxon>
        <taxon>Bacteroidota</taxon>
        <taxon>Flavobacteriia</taxon>
        <taxon>Flavobacteriales</taxon>
        <taxon>Weeksellaceae</taxon>
        <taxon>Chryseobacterium group</taxon>
        <taxon>Chryseobacterium</taxon>
    </lineage>
</organism>
<dbReference type="Proteomes" id="UP000281899">
    <property type="component" value="Unassembled WGS sequence"/>
</dbReference>